<keyword evidence="4" id="KW-1185">Reference proteome</keyword>
<evidence type="ECO:0000256" key="1">
    <source>
        <dbReference type="SAM" id="MobiDB-lite"/>
    </source>
</evidence>
<keyword evidence="2" id="KW-0472">Membrane</keyword>
<reference evidence="3" key="1">
    <citation type="journal article" date="2018" name="Genome Biol. Evol.">
        <title>Genomics and development of Lentinus tigrinus, a white-rot wood-decaying mushroom with dimorphic fruiting bodies.</title>
        <authorList>
            <person name="Wu B."/>
            <person name="Xu Z."/>
            <person name="Knudson A."/>
            <person name="Carlson A."/>
            <person name="Chen N."/>
            <person name="Kovaka S."/>
            <person name="LaButti K."/>
            <person name="Lipzen A."/>
            <person name="Pennachio C."/>
            <person name="Riley R."/>
            <person name="Schakwitz W."/>
            <person name="Umezawa K."/>
            <person name="Ohm R.A."/>
            <person name="Grigoriev I.V."/>
            <person name="Nagy L.G."/>
            <person name="Gibbons J."/>
            <person name="Hibbett D."/>
        </authorList>
    </citation>
    <scope>NUCLEOTIDE SEQUENCE [LARGE SCALE GENOMIC DNA]</scope>
    <source>
        <strain evidence="3">ALCF2SS1-6</strain>
    </source>
</reference>
<feature type="compositionally biased region" description="Basic and acidic residues" evidence="1">
    <location>
        <begin position="223"/>
        <end position="241"/>
    </location>
</feature>
<dbReference type="AlphaFoldDB" id="A0A5C2RSF9"/>
<organism evidence="3 4">
    <name type="scientific">Lentinus tigrinus ALCF2SS1-6</name>
    <dbReference type="NCBI Taxonomy" id="1328759"/>
    <lineage>
        <taxon>Eukaryota</taxon>
        <taxon>Fungi</taxon>
        <taxon>Dikarya</taxon>
        <taxon>Basidiomycota</taxon>
        <taxon>Agaricomycotina</taxon>
        <taxon>Agaricomycetes</taxon>
        <taxon>Polyporales</taxon>
        <taxon>Polyporaceae</taxon>
        <taxon>Lentinus</taxon>
    </lineage>
</organism>
<feature type="transmembrane region" description="Helical" evidence="2">
    <location>
        <begin position="127"/>
        <end position="149"/>
    </location>
</feature>
<evidence type="ECO:0008006" key="5">
    <source>
        <dbReference type="Google" id="ProtNLM"/>
    </source>
</evidence>
<feature type="transmembrane region" description="Helical" evidence="2">
    <location>
        <begin position="29"/>
        <end position="48"/>
    </location>
</feature>
<gene>
    <name evidence="3" type="ORF">L227DRAFT_581676</name>
</gene>
<sequence length="259" mass="27892">MRWSSNIAATGFSALRTCALCPTHVRWPLATLVLLLSSVSIGINFATYRWLSSAVIPILGCSDENVTPLQLIKDFTIISRTCLILADLIVLGVTWHGTYQTTQLVRVAAGEQSKHTYSGILLRDGTVYFLILATLNVLHLLFTFVSITIDTVSDTSLVTIFTQPITSILVSRFLIDLQEVHQYRANSQLSSLSAGQGSLHFATSRVMGSLGESLPPPGDTLLEDARLAAEDASEDSGHGGDEEGQDTAEAGANAQEVRA</sequence>
<dbReference type="OrthoDB" id="2754842at2759"/>
<keyword evidence="2" id="KW-1133">Transmembrane helix</keyword>
<accession>A0A5C2RSF9</accession>
<evidence type="ECO:0000313" key="4">
    <source>
        <dbReference type="Proteomes" id="UP000313359"/>
    </source>
</evidence>
<feature type="region of interest" description="Disordered" evidence="1">
    <location>
        <begin position="212"/>
        <end position="259"/>
    </location>
</feature>
<feature type="transmembrane region" description="Helical" evidence="2">
    <location>
        <begin position="155"/>
        <end position="175"/>
    </location>
</feature>
<name>A0A5C2RSF9_9APHY</name>
<dbReference type="Proteomes" id="UP000313359">
    <property type="component" value="Unassembled WGS sequence"/>
</dbReference>
<protein>
    <recommendedName>
        <fullName evidence="5">Transmembrane protein</fullName>
    </recommendedName>
</protein>
<dbReference type="EMBL" id="ML122330">
    <property type="protein sequence ID" value="RPD53096.1"/>
    <property type="molecule type" value="Genomic_DNA"/>
</dbReference>
<evidence type="ECO:0000313" key="3">
    <source>
        <dbReference type="EMBL" id="RPD53096.1"/>
    </source>
</evidence>
<keyword evidence="2" id="KW-0812">Transmembrane</keyword>
<proteinExistence type="predicted"/>
<evidence type="ECO:0000256" key="2">
    <source>
        <dbReference type="SAM" id="Phobius"/>
    </source>
</evidence>